<dbReference type="OrthoDB" id="5422805at2"/>
<keyword evidence="9" id="KW-1185">Reference proteome</keyword>
<reference evidence="8 10" key="2">
    <citation type="submission" date="2019-09" db="EMBL/GenBank/DDBJ databases">
        <authorList>
            <person name="Depoorter E."/>
        </authorList>
    </citation>
    <scope>NUCLEOTIDE SEQUENCE [LARGE SCALE GENOMIC DNA]</scope>
    <source>
        <strain evidence="8">LMG 24064</strain>
    </source>
</reference>
<reference evidence="7 9" key="1">
    <citation type="submission" date="2019-09" db="EMBL/GenBank/DDBJ databases">
        <title>Draft genome sequences of 48 bacterial type strains from the CCUG.</title>
        <authorList>
            <person name="Tunovic T."/>
            <person name="Pineiro-Iglesias B."/>
            <person name="Unosson C."/>
            <person name="Inganas E."/>
            <person name="Ohlen M."/>
            <person name="Cardew S."/>
            <person name="Jensie-Markopoulos S."/>
            <person name="Salva-Serra F."/>
            <person name="Jaen-Luchoro D."/>
            <person name="Karlsson R."/>
            <person name="Svensson-Stadler L."/>
            <person name="Chun J."/>
            <person name="Moore E."/>
        </authorList>
    </citation>
    <scope>NUCLEOTIDE SEQUENCE [LARGE SCALE GENOMIC DNA]</scope>
    <source>
        <strain evidence="7 9">CCUG 54555</strain>
    </source>
</reference>
<dbReference type="GeneID" id="99790014"/>
<dbReference type="Gene3D" id="3.30.450.40">
    <property type="match status" value="2"/>
</dbReference>
<gene>
    <name evidence="8" type="ORF">BLA24064_02743</name>
    <name evidence="7" type="ORF">F7R21_16100</name>
</gene>
<dbReference type="GO" id="GO:0003677">
    <property type="term" value="F:DNA binding"/>
    <property type="evidence" value="ECO:0007669"/>
    <property type="project" value="UniProtKB-KW"/>
</dbReference>
<dbReference type="GO" id="GO:0045892">
    <property type="term" value="P:negative regulation of DNA-templated transcription"/>
    <property type="evidence" value="ECO:0007669"/>
    <property type="project" value="TreeGrafter"/>
</dbReference>
<dbReference type="PROSITE" id="PS51078">
    <property type="entry name" value="ICLR_ED"/>
    <property type="match status" value="1"/>
</dbReference>
<dbReference type="Gene3D" id="1.10.10.10">
    <property type="entry name" value="Winged helix-like DNA-binding domain superfamily/Winged helix DNA-binding domain"/>
    <property type="match status" value="1"/>
</dbReference>
<dbReference type="GO" id="GO:0003700">
    <property type="term" value="F:DNA-binding transcription factor activity"/>
    <property type="evidence" value="ECO:0007669"/>
    <property type="project" value="TreeGrafter"/>
</dbReference>
<dbReference type="InterPro" id="IPR029016">
    <property type="entry name" value="GAF-like_dom_sf"/>
</dbReference>
<evidence type="ECO:0000313" key="8">
    <source>
        <dbReference type="EMBL" id="VWB59436.1"/>
    </source>
</evidence>
<dbReference type="Proteomes" id="UP000430232">
    <property type="component" value="Unassembled WGS sequence"/>
</dbReference>
<name>A0A6H9ST49_9BURK</name>
<evidence type="ECO:0000259" key="6">
    <source>
        <dbReference type="PROSITE" id="PS51078"/>
    </source>
</evidence>
<dbReference type="InterPro" id="IPR014757">
    <property type="entry name" value="Tscrpt_reg_IclR_C"/>
</dbReference>
<protein>
    <submittedName>
        <fullName evidence="7">IclR family transcriptional regulator</fullName>
    </submittedName>
</protein>
<dbReference type="Pfam" id="PF09339">
    <property type="entry name" value="HTH_IclR"/>
    <property type="match status" value="1"/>
</dbReference>
<feature type="domain" description="HTH iclR-type" evidence="5">
    <location>
        <begin position="25"/>
        <end position="86"/>
    </location>
</feature>
<dbReference type="Pfam" id="PF01614">
    <property type="entry name" value="IclR_C"/>
    <property type="match status" value="2"/>
</dbReference>
<feature type="region of interest" description="Disordered" evidence="4">
    <location>
        <begin position="1"/>
        <end position="20"/>
    </location>
</feature>
<feature type="domain" description="IclR-ED" evidence="6">
    <location>
        <begin position="87"/>
        <end position="246"/>
    </location>
</feature>
<keyword evidence="1" id="KW-0805">Transcription regulation</keyword>
<dbReference type="InterPro" id="IPR036388">
    <property type="entry name" value="WH-like_DNA-bd_sf"/>
</dbReference>
<keyword evidence="3" id="KW-0804">Transcription</keyword>
<evidence type="ECO:0000313" key="10">
    <source>
        <dbReference type="Proteomes" id="UP000494222"/>
    </source>
</evidence>
<dbReference type="SUPFAM" id="SSF46785">
    <property type="entry name" value="Winged helix' DNA-binding domain"/>
    <property type="match status" value="1"/>
</dbReference>
<dbReference type="SMART" id="SM00346">
    <property type="entry name" value="HTH_ICLR"/>
    <property type="match status" value="1"/>
</dbReference>
<evidence type="ECO:0000313" key="9">
    <source>
        <dbReference type="Proteomes" id="UP000430232"/>
    </source>
</evidence>
<dbReference type="PANTHER" id="PTHR30136">
    <property type="entry name" value="HELIX-TURN-HELIX TRANSCRIPTIONAL REGULATOR, ICLR FAMILY"/>
    <property type="match status" value="1"/>
</dbReference>
<dbReference type="SUPFAM" id="SSF55781">
    <property type="entry name" value="GAF domain-like"/>
    <property type="match status" value="1"/>
</dbReference>
<dbReference type="EMBL" id="CABVPL010000016">
    <property type="protein sequence ID" value="VWB59436.1"/>
    <property type="molecule type" value="Genomic_DNA"/>
</dbReference>
<dbReference type="InterPro" id="IPR050707">
    <property type="entry name" value="HTH_MetabolicPath_Reg"/>
</dbReference>
<dbReference type="AlphaFoldDB" id="A0A6H9ST49"/>
<dbReference type="EMBL" id="VZOJ01000040">
    <property type="protein sequence ID" value="KAB0641112.1"/>
    <property type="molecule type" value="Genomic_DNA"/>
</dbReference>
<keyword evidence="2" id="KW-0238">DNA-binding</keyword>
<evidence type="ECO:0000256" key="2">
    <source>
        <dbReference type="ARBA" id="ARBA00023125"/>
    </source>
</evidence>
<dbReference type="InterPro" id="IPR036390">
    <property type="entry name" value="WH_DNA-bd_sf"/>
</dbReference>
<evidence type="ECO:0000256" key="4">
    <source>
        <dbReference type="SAM" id="MobiDB-lite"/>
    </source>
</evidence>
<dbReference type="InterPro" id="IPR005471">
    <property type="entry name" value="Tscrpt_reg_IclR_N"/>
</dbReference>
<organism evidence="7 9">
    <name type="scientific">Burkholderia latens</name>
    <dbReference type="NCBI Taxonomy" id="488446"/>
    <lineage>
        <taxon>Bacteria</taxon>
        <taxon>Pseudomonadati</taxon>
        <taxon>Pseudomonadota</taxon>
        <taxon>Betaproteobacteria</taxon>
        <taxon>Burkholderiales</taxon>
        <taxon>Burkholderiaceae</taxon>
        <taxon>Burkholderia</taxon>
        <taxon>Burkholderia cepacia complex</taxon>
    </lineage>
</organism>
<evidence type="ECO:0000313" key="7">
    <source>
        <dbReference type="EMBL" id="KAB0641112.1"/>
    </source>
</evidence>
<dbReference type="Proteomes" id="UP000494222">
    <property type="component" value="Unassembled WGS sequence"/>
</dbReference>
<dbReference type="PANTHER" id="PTHR30136:SF39">
    <property type="entry name" value="TRANSCRIPTIONAL REGULATORY PROTEIN"/>
    <property type="match status" value="1"/>
</dbReference>
<evidence type="ECO:0000256" key="1">
    <source>
        <dbReference type="ARBA" id="ARBA00023015"/>
    </source>
</evidence>
<dbReference type="RefSeq" id="WP_151065245.1">
    <property type="nucleotide sequence ID" value="NZ_CABVPL010000016.1"/>
</dbReference>
<dbReference type="PROSITE" id="PS51077">
    <property type="entry name" value="HTH_ICLR"/>
    <property type="match status" value="1"/>
</dbReference>
<proteinExistence type="predicted"/>
<evidence type="ECO:0000259" key="5">
    <source>
        <dbReference type="PROSITE" id="PS51077"/>
    </source>
</evidence>
<accession>A0A6H9ST49</accession>
<evidence type="ECO:0000256" key="3">
    <source>
        <dbReference type="ARBA" id="ARBA00023163"/>
    </source>
</evidence>
<sequence length="274" mass="29262">MPPTPPPADHTDDVTDPSAEASSGVAVLDRAFAILRAFGQTDDRLSLAELSRRTGLYKSTILRLLAALEHGGFMRKLDDGQYAIGHEPLRLAALYQRSFRVGPVVEPLLETLSRELGETASFYVRHGDMRSVLYRVEPARTVRVSIRVGEEFPVHQGASGKVLLAFTDPHDARWDDVRERLWAASYGERDPETASASVPVFGAAGNCVGALTISGPKSRLAAAPAMAAALALLLPLAQKATVALGGEGARYDAPAVRDSFEQFAAAAADDSAQP</sequence>